<reference evidence="1 2" key="1">
    <citation type="submission" date="2019-07" db="EMBL/GenBank/DDBJ databases">
        <authorList>
            <person name="Kim J."/>
        </authorList>
    </citation>
    <scope>NUCLEOTIDE SEQUENCE [LARGE SCALE GENOMIC DNA]</scope>
    <source>
        <strain evidence="1 2">N4</strain>
    </source>
</reference>
<sequence length="251" mass="27351">MARFGVKEVADVMLINLLTNKVDLFLDTLKLSNLENAAETVYANGGKGAPRLISWDFGRTATFNVQDALLNPKAIAMQAGTDLEKKVETIYERVVAISTDDGSGNSKITLEQTPDVGSVEIYETTDGYSQDKEVTKASITVTGNDVTIPSASLAVGKQVIVYFTYQTTADAEVITLKSDKFGGFYRVVGKTLWRSEATGKDEKVQIVIPKAKISSAFTLTMQPDGDPSVFDMNLDVFKDSSSTDMVKIVRY</sequence>
<gene>
    <name evidence="1" type="ORF">FPZ44_24365</name>
</gene>
<dbReference type="EMBL" id="VNJK01000006">
    <property type="protein sequence ID" value="TVX86077.1"/>
    <property type="molecule type" value="Genomic_DNA"/>
</dbReference>
<dbReference type="AlphaFoldDB" id="A0A559IEI7"/>
<dbReference type="Proteomes" id="UP000318102">
    <property type="component" value="Unassembled WGS sequence"/>
</dbReference>
<evidence type="ECO:0000313" key="1">
    <source>
        <dbReference type="EMBL" id="TVX86077.1"/>
    </source>
</evidence>
<proteinExistence type="predicted"/>
<dbReference type="RefSeq" id="WP_144994889.1">
    <property type="nucleotide sequence ID" value="NZ_VNJK01000006.1"/>
</dbReference>
<organism evidence="1 2">
    <name type="scientific">Paenibacillus agilis</name>
    <dbReference type="NCBI Taxonomy" id="3020863"/>
    <lineage>
        <taxon>Bacteria</taxon>
        <taxon>Bacillati</taxon>
        <taxon>Bacillota</taxon>
        <taxon>Bacilli</taxon>
        <taxon>Bacillales</taxon>
        <taxon>Paenibacillaceae</taxon>
        <taxon>Paenibacillus</taxon>
    </lineage>
</organism>
<protein>
    <submittedName>
        <fullName evidence="1">Uncharacterized protein</fullName>
    </submittedName>
</protein>
<accession>A0A559IEI7</accession>
<comment type="caution">
    <text evidence="1">The sequence shown here is derived from an EMBL/GenBank/DDBJ whole genome shotgun (WGS) entry which is preliminary data.</text>
</comment>
<evidence type="ECO:0000313" key="2">
    <source>
        <dbReference type="Proteomes" id="UP000318102"/>
    </source>
</evidence>
<name>A0A559IEI7_9BACL</name>
<keyword evidence="2" id="KW-1185">Reference proteome</keyword>
<dbReference type="OrthoDB" id="1903365at2"/>